<feature type="compositionally biased region" description="Polar residues" evidence="1">
    <location>
        <begin position="447"/>
        <end position="461"/>
    </location>
</feature>
<feature type="region of interest" description="Disordered" evidence="1">
    <location>
        <begin position="131"/>
        <end position="167"/>
    </location>
</feature>
<accession>A0A9N8ZEF4</accession>
<reference evidence="3" key="1">
    <citation type="submission" date="2021-06" db="EMBL/GenBank/DDBJ databases">
        <authorList>
            <person name="Kallberg Y."/>
            <person name="Tangrot J."/>
            <person name="Rosling A."/>
        </authorList>
    </citation>
    <scope>NUCLEOTIDE SEQUENCE</scope>
    <source>
        <strain evidence="3">FL130A</strain>
    </source>
</reference>
<feature type="region of interest" description="Disordered" evidence="1">
    <location>
        <begin position="1"/>
        <end position="104"/>
    </location>
</feature>
<evidence type="ECO:0000256" key="1">
    <source>
        <dbReference type="SAM" id="MobiDB-lite"/>
    </source>
</evidence>
<name>A0A9N8ZEF4_9GLOM</name>
<proteinExistence type="predicted"/>
<dbReference type="SUPFAM" id="SSF141000">
    <property type="entry name" value="Glu-tRNAGln amidotransferase C subunit"/>
    <property type="match status" value="1"/>
</dbReference>
<comment type="caution">
    <text evidence="3">The sequence shown here is derived from an EMBL/GenBank/DDBJ whole genome shotgun (WGS) entry which is preliminary data.</text>
</comment>
<feature type="compositionally biased region" description="Polar residues" evidence="1">
    <location>
        <begin position="252"/>
        <end position="267"/>
    </location>
</feature>
<feature type="region of interest" description="Disordered" evidence="1">
    <location>
        <begin position="418"/>
        <end position="462"/>
    </location>
</feature>
<feature type="compositionally biased region" description="Low complexity" evidence="1">
    <location>
        <begin position="483"/>
        <end position="492"/>
    </location>
</feature>
<evidence type="ECO:0000259" key="2">
    <source>
        <dbReference type="Pfam" id="PF20978"/>
    </source>
</evidence>
<dbReference type="OrthoDB" id="5522061at2759"/>
<dbReference type="Pfam" id="PF20978">
    <property type="entry name" value="Gta3"/>
    <property type="match status" value="1"/>
</dbReference>
<evidence type="ECO:0000313" key="4">
    <source>
        <dbReference type="Proteomes" id="UP000789508"/>
    </source>
</evidence>
<organism evidence="3 4">
    <name type="scientific">Ambispora leptoticha</name>
    <dbReference type="NCBI Taxonomy" id="144679"/>
    <lineage>
        <taxon>Eukaryota</taxon>
        <taxon>Fungi</taxon>
        <taxon>Fungi incertae sedis</taxon>
        <taxon>Mucoromycota</taxon>
        <taxon>Glomeromycotina</taxon>
        <taxon>Glomeromycetes</taxon>
        <taxon>Archaeosporales</taxon>
        <taxon>Ambisporaceae</taxon>
        <taxon>Ambispora</taxon>
    </lineage>
</organism>
<dbReference type="AlphaFoldDB" id="A0A9N8ZEF4"/>
<sequence length="693" mass="77023">MNDGGTRSNYRPTNNSNSNSLKNHGSITDNYARPPRRNSFGAQSSRQLGYDNIHNNNFRGARTGYPSKSSNNGWAFSRAKKNNYSDQENEGGKYEHATARRYTDARKRNYQSNTLENTKENVQQDHAVIADLKKSGSGDKGTTRKESKNPEAHPIGNGSSENQNDIPEHQVNGVENTEQNKILESQKCIEGSAFAEAEEGSNKENPLSNSTKVQEIIEKTLETVSDKEFSVSVNKVKIISESIIENSNSSSTEAQEITNENANSKSAITKEKPPSESFNITNGNNFSLDSTPNSKETVNDNFGNGSRNNETAVVVESIEDLNNNTALHIVQRNEIESHITKEENQLYESSEESDVEIILEHQGNGMSAENSNNGIQTEAIKVRISSPSSDEPIDFSNLKNDSIFLTPNTIIPAEKEDDDLQEKNSLPQSQQAPSQSSKRYSSRRVAVSSNAPPNSDSTNSAIHAAPFMPRSAMASKENDDVNDNQNENNSSEFAQHETWSPENNGPFAVHYSPPLYPTDENGVMQLPQIPPSPIPLNLITIRTRFYTSEQIAKKQKLAQKIIADKDGLPLHPTWSVKSLFALKDNQSISIVNKEQVKHLFRLCNLREPKNPEHLATFVRDINRLCHFVKHIQEVDVTGVPPMRGIWPEGISVSLRSDNDDDEDKDAAINGRALLKCAKVIQGNYYVVKGRKIE</sequence>
<feature type="compositionally biased region" description="Polar residues" evidence="1">
    <location>
        <begin position="276"/>
        <end position="308"/>
    </location>
</feature>
<feature type="region of interest" description="Disordered" evidence="1">
    <location>
        <begin position="246"/>
        <end position="308"/>
    </location>
</feature>
<gene>
    <name evidence="3" type="ORF">ALEPTO_LOCUS3125</name>
</gene>
<dbReference type="EMBL" id="CAJVPS010000545">
    <property type="protein sequence ID" value="CAG8493804.1"/>
    <property type="molecule type" value="Genomic_DNA"/>
</dbReference>
<dbReference type="InterPro" id="IPR036113">
    <property type="entry name" value="Asp/Glu-ADT_sf_sub_c"/>
</dbReference>
<feature type="compositionally biased region" description="Basic and acidic residues" evidence="1">
    <location>
        <begin position="131"/>
        <end position="151"/>
    </location>
</feature>
<feature type="compositionally biased region" description="Low complexity" evidence="1">
    <location>
        <begin position="427"/>
        <end position="437"/>
    </location>
</feature>
<feature type="region of interest" description="Disordered" evidence="1">
    <location>
        <begin position="475"/>
        <end position="512"/>
    </location>
</feature>
<feature type="compositionally biased region" description="Polar residues" evidence="1">
    <location>
        <begin position="40"/>
        <end position="58"/>
    </location>
</feature>
<dbReference type="Proteomes" id="UP000789508">
    <property type="component" value="Unassembled WGS sequence"/>
</dbReference>
<evidence type="ECO:0000313" key="3">
    <source>
        <dbReference type="EMBL" id="CAG8493804.1"/>
    </source>
</evidence>
<feature type="compositionally biased region" description="Basic and acidic residues" evidence="1">
    <location>
        <begin position="90"/>
        <end position="104"/>
    </location>
</feature>
<feature type="compositionally biased region" description="Polar residues" evidence="1">
    <location>
        <begin position="1"/>
        <end position="29"/>
    </location>
</feature>
<feature type="domain" description="Glutamyl-tRNA amidotransferase complex subunit Gta3" evidence="2">
    <location>
        <begin position="591"/>
        <end position="641"/>
    </location>
</feature>
<keyword evidence="4" id="KW-1185">Reference proteome</keyword>
<dbReference type="GO" id="GO:0006450">
    <property type="term" value="P:regulation of translational fidelity"/>
    <property type="evidence" value="ECO:0007669"/>
    <property type="project" value="InterPro"/>
</dbReference>
<protein>
    <submittedName>
        <fullName evidence="3">6883_t:CDS:1</fullName>
    </submittedName>
</protein>
<dbReference type="InterPro" id="IPR049545">
    <property type="entry name" value="Gta3_dom"/>
</dbReference>